<gene>
    <name evidence="1" type="ORF">V2J94_28450</name>
</gene>
<protein>
    <submittedName>
        <fullName evidence="1">DUF433 domain-containing protein</fullName>
    </submittedName>
</protein>
<dbReference type="Proteomes" id="UP001354709">
    <property type="component" value="Unassembled WGS sequence"/>
</dbReference>
<keyword evidence="2" id="KW-1185">Reference proteome</keyword>
<dbReference type="RefSeq" id="WP_330812051.1">
    <property type="nucleotide sequence ID" value="NZ_JAZBJO010000021.1"/>
</dbReference>
<dbReference type="InterPro" id="IPR007367">
    <property type="entry name" value="DUF433"/>
</dbReference>
<dbReference type="EMBL" id="JAZBJO010000021">
    <property type="protein sequence ID" value="MEE4595775.1"/>
    <property type="molecule type" value="Genomic_DNA"/>
</dbReference>
<evidence type="ECO:0000313" key="1">
    <source>
        <dbReference type="EMBL" id="MEE4595775.1"/>
    </source>
</evidence>
<accession>A0ABU7Q335</accession>
<dbReference type="InterPro" id="IPR009057">
    <property type="entry name" value="Homeodomain-like_sf"/>
</dbReference>
<name>A0ABU7Q335_9ACTN</name>
<comment type="caution">
    <text evidence="1">The sequence shown here is derived from an EMBL/GenBank/DDBJ whole genome shotgun (WGS) entry which is preliminary data.</text>
</comment>
<sequence length="75" mass="8296">MKYLSSTPDIMGGDLVIKGTRIPVEVILYRLKDGYWLDEIHELYPTPTLDTLKGAIGEAIDLLTPSLHGKAVLQT</sequence>
<organism evidence="1 2">
    <name type="scientific">Streptomyces asiaticus subsp. ignotus</name>
    <dbReference type="NCBI Taxonomy" id="3098222"/>
    <lineage>
        <taxon>Bacteria</taxon>
        <taxon>Bacillati</taxon>
        <taxon>Actinomycetota</taxon>
        <taxon>Actinomycetes</taxon>
        <taxon>Kitasatosporales</taxon>
        <taxon>Streptomycetaceae</taxon>
        <taxon>Streptomyces</taxon>
        <taxon>Streptomyces violaceusniger group</taxon>
    </lineage>
</organism>
<proteinExistence type="predicted"/>
<dbReference type="SUPFAM" id="SSF46689">
    <property type="entry name" value="Homeodomain-like"/>
    <property type="match status" value="1"/>
</dbReference>
<dbReference type="Pfam" id="PF04255">
    <property type="entry name" value="DUF433"/>
    <property type="match status" value="1"/>
</dbReference>
<reference evidence="1 2" key="1">
    <citation type="submission" date="2023-11" db="EMBL/GenBank/DDBJ databases">
        <title>30 novel species of actinomycetes from the DSMZ collection.</title>
        <authorList>
            <person name="Nouioui I."/>
        </authorList>
    </citation>
    <scope>NUCLEOTIDE SEQUENCE [LARGE SCALE GENOMIC DNA]</scope>
    <source>
        <strain evidence="1 2">DSM 41524</strain>
    </source>
</reference>
<evidence type="ECO:0000313" key="2">
    <source>
        <dbReference type="Proteomes" id="UP001354709"/>
    </source>
</evidence>
<dbReference type="Gene3D" id="1.10.10.10">
    <property type="entry name" value="Winged helix-like DNA-binding domain superfamily/Winged helix DNA-binding domain"/>
    <property type="match status" value="1"/>
</dbReference>
<dbReference type="InterPro" id="IPR036388">
    <property type="entry name" value="WH-like_DNA-bd_sf"/>
</dbReference>